<keyword evidence="11" id="KW-1185">Reference proteome</keyword>
<dbReference type="GO" id="GO:0003677">
    <property type="term" value="F:DNA binding"/>
    <property type="evidence" value="ECO:0007669"/>
    <property type="project" value="UniProtKB-UniRule"/>
</dbReference>
<evidence type="ECO:0000256" key="4">
    <source>
        <dbReference type="PROSITE-ProRule" id="PRU00042"/>
    </source>
</evidence>
<evidence type="ECO:0000256" key="3">
    <source>
        <dbReference type="ARBA" id="ARBA00023242"/>
    </source>
</evidence>
<evidence type="ECO:0000256" key="6">
    <source>
        <dbReference type="RuleBase" id="RU000682"/>
    </source>
</evidence>
<evidence type="ECO:0000256" key="5">
    <source>
        <dbReference type="PROSITE-ProRule" id="PRU00108"/>
    </source>
</evidence>
<dbReference type="GO" id="GO:0005634">
    <property type="term" value="C:nucleus"/>
    <property type="evidence" value="ECO:0007669"/>
    <property type="project" value="UniProtKB-SubCell"/>
</dbReference>
<keyword evidence="4" id="KW-0479">Metal-binding</keyword>
<dbReference type="InterPro" id="IPR013087">
    <property type="entry name" value="Znf_C2H2_type"/>
</dbReference>
<dbReference type="SMART" id="SM00389">
    <property type="entry name" value="HOX"/>
    <property type="match status" value="1"/>
</dbReference>
<dbReference type="PROSITE" id="PS50157">
    <property type="entry name" value="ZINC_FINGER_C2H2_2"/>
    <property type="match status" value="1"/>
</dbReference>
<dbReference type="SUPFAM" id="SSF46689">
    <property type="entry name" value="Homeodomain-like"/>
    <property type="match status" value="1"/>
</dbReference>
<feature type="compositionally biased region" description="Polar residues" evidence="7">
    <location>
        <begin position="127"/>
        <end position="138"/>
    </location>
</feature>
<accession>A0AAN6LLJ0</accession>
<feature type="region of interest" description="Disordered" evidence="7">
    <location>
        <begin position="127"/>
        <end position="151"/>
    </location>
</feature>
<dbReference type="GO" id="GO:0008270">
    <property type="term" value="F:zinc ion binding"/>
    <property type="evidence" value="ECO:0007669"/>
    <property type="project" value="UniProtKB-KW"/>
</dbReference>
<keyword evidence="2 5" id="KW-0371">Homeobox</keyword>
<feature type="region of interest" description="Disordered" evidence="7">
    <location>
        <begin position="199"/>
        <end position="227"/>
    </location>
</feature>
<dbReference type="InterPro" id="IPR017970">
    <property type="entry name" value="Homeobox_CS"/>
</dbReference>
<feature type="region of interest" description="Disordered" evidence="7">
    <location>
        <begin position="709"/>
        <end position="752"/>
    </location>
</feature>
<dbReference type="AlphaFoldDB" id="A0AAN6LLJ0"/>
<dbReference type="PROSITE" id="PS50071">
    <property type="entry name" value="HOMEOBOX_2"/>
    <property type="match status" value="1"/>
</dbReference>
<evidence type="ECO:0000259" key="9">
    <source>
        <dbReference type="PROSITE" id="PS50157"/>
    </source>
</evidence>
<evidence type="ECO:0000313" key="11">
    <source>
        <dbReference type="Proteomes" id="UP001280581"/>
    </source>
</evidence>
<comment type="subcellular location">
    <subcellularLocation>
        <location evidence="5 6">Nucleus</location>
    </subcellularLocation>
</comment>
<protein>
    <submittedName>
        <fullName evidence="10">Uncharacterized protein</fullName>
    </submittedName>
</protein>
<dbReference type="InterPro" id="IPR001356">
    <property type="entry name" value="HD"/>
</dbReference>
<dbReference type="Pfam" id="PF00046">
    <property type="entry name" value="Homeodomain"/>
    <property type="match status" value="1"/>
</dbReference>
<evidence type="ECO:0000259" key="8">
    <source>
        <dbReference type="PROSITE" id="PS50071"/>
    </source>
</evidence>
<feature type="compositionally biased region" description="Low complexity" evidence="7">
    <location>
        <begin position="214"/>
        <end position="226"/>
    </location>
</feature>
<dbReference type="Proteomes" id="UP001280581">
    <property type="component" value="Unassembled WGS sequence"/>
</dbReference>
<name>A0AAN6LLJ0_9PLEO</name>
<feature type="domain" description="Homeobox" evidence="8">
    <location>
        <begin position="144"/>
        <end position="204"/>
    </location>
</feature>
<dbReference type="PROSITE" id="PS00027">
    <property type="entry name" value="HOMEOBOX_1"/>
    <property type="match status" value="1"/>
</dbReference>
<gene>
    <name evidence="10" type="ORF">GRF29_216g471998</name>
</gene>
<dbReference type="InterPro" id="IPR009057">
    <property type="entry name" value="Homeodomain-like_sf"/>
</dbReference>
<dbReference type="Gene3D" id="1.10.10.60">
    <property type="entry name" value="Homeodomain-like"/>
    <property type="match status" value="1"/>
</dbReference>
<feature type="DNA-binding region" description="Homeobox" evidence="5">
    <location>
        <begin position="146"/>
        <end position="205"/>
    </location>
</feature>
<evidence type="ECO:0000313" key="10">
    <source>
        <dbReference type="EMBL" id="KAK3197521.1"/>
    </source>
</evidence>
<keyword evidence="3 5" id="KW-0539">Nucleus</keyword>
<evidence type="ECO:0000256" key="7">
    <source>
        <dbReference type="SAM" id="MobiDB-lite"/>
    </source>
</evidence>
<evidence type="ECO:0000256" key="1">
    <source>
        <dbReference type="ARBA" id="ARBA00023125"/>
    </source>
</evidence>
<reference evidence="10 11" key="1">
    <citation type="submission" date="2021-02" db="EMBL/GenBank/DDBJ databases">
        <title>Genome assembly of Pseudopithomyces chartarum.</title>
        <authorList>
            <person name="Jauregui R."/>
            <person name="Singh J."/>
            <person name="Voisey C."/>
        </authorList>
    </citation>
    <scope>NUCLEOTIDE SEQUENCE [LARGE SCALE GENOMIC DNA]</scope>
    <source>
        <strain evidence="10 11">AGR01</strain>
    </source>
</reference>
<keyword evidence="4" id="KW-0862">Zinc</keyword>
<dbReference type="GO" id="GO:0000981">
    <property type="term" value="F:DNA-binding transcription factor activity, RNA polymerase II-specific"/>
    <property type="evidence" value="ECO:0007669"/>
    <property type="project" value="InterPro"/>
</dbReference>
<feature type="compositionally biased region" description="Polar residues" evidence="7">
    <location>
        <begin position="310"/>
        <end position="323"/>
    </location>
</feature>
<keyword evidence="4" id="KW-0863">Zinc-finger</keyword>
<keyword evidence="1 5" id="KW-0238">DNA-binding</keyword>
<feature type="compositionally biased region" description="Basic residues" evidence="7">
    <location>
        <begin position="732"/>
        <end position="741"/>
    </location>
</feature>
<dbReference type="EMBL" id="WVTA01000018">
    <property type="protein sequence ID" value="KAK3197521.1"/>
    <property type="molecule type" value="Genomic_DNA"/>
</dbReference>
<feature type="region of interest" description="Disordered" evidence="7">
    <location>
        <begin position="283"/>
        <end position="324"/>
    </location>
</feature>
<dbReference type="CDD" id="cd00086">
    <property type="entry name" value="homeodomain"/>
    <property type="match status" value="1"/>
</dbReference>
<organism evidence="10 11">
    <name type="scientific">Pseudopithomyces chartarum</name>
    <dbReference type="NCBI Taxonomy" id="1892770"/>
    <lineage>
        <taxon>Eukaryota</taxon>
        <taxon>Fungi</taxon>
        <taxon>Dikarya</taxon>
        <taxon>Ascomycota</taxon>
        <taxon>Pezizomycotina</taxon>
        <taxon>Dothideomycetes</taxon>
        <taxon>Pleosporomycetidae</taxon>
        <taxon>Pleosporales</taxon>
        <taxon>Massarineae</taxon>
        <taxon>Didymosphaeriaceae</taxon>
        <taxon>Pseudopithomyces</taxon>
    </lineage>
</organism>
<feature type="compositionally biased region" description="Low complexity" evidence="7">
    <location>
        <begin position="286"/>
        <end position="309"/>
    </location>
</feature>
<feature type="domain" description="C2H2-type" evidence="9">
    <location>
        <begin position="361"/>
        <end position="389"/>
    </location>
</feature>
<proteinExistence type="predicted"/>
<sequence length="835" mass="94222">MAGEPLDSLDEFFDFAQLERDNYAFDVPIHYGSAQDFVPSLGPDAAMDWQPTVSEDLGPFAMPPEFLNHHASDHILIPELGQIEPVCPSVHGMSKLPQDITTPSYAWQQHPMPQEGDVIVLKQQTEQPIRPQRSNTVTRKPASAKRKGPSTRISLDAKHMLEEEFAANPYPCSWEIDIIAHQANLDVKRVRNWFNNTRARKKPESPETAEVVMSQSNSSKASISSKLSRDSLEVLDKQADESIQPPQPPLAVYLAQSYQEEAVTYSAIQAAIETGSMTDEGDFQYDGSSSSRVGRSGSVITSVTSSDGTAPTTYSSGSNMSSFGRTWRRGRRRMEWKQSPYTRTKFNGLNSSGVPQENLPFSCTFCPRAFKTKYEWIRHEDSVHALRTTWICCDNKNAPFPTCPFCGMTRPDEFHMAGHKYQQCRDKPESQRTFYRRDHFIQHLHHVHFANVKHPSARLGCQTRLLDSEGGNFGCKDLAIRWRRFGAPIKADDPMLCCGFCGKREKSWSDRCEHVAEHMASGEWDRSSWWPERLENHLENLCLPGAVGPFRCRYCRKIFANVDAMNKHSHCRVWSCRFLRSFDDVAAENAGPPLCPQFPSPKAHHCHLCGAGYRSFHVEHAQHYHRYRNCDQALYTSEEEFLRHIHDYHGASQPQLLQNNSILEQNFSRNKGASFEPLTLDEIMQGCRVGDLSGTFIDPIVTEEARHETLCSSRNLRPSTPKKQEQTGSARKQAKTQRKRAGSSDSTAAPQGPRFFRLSPLVPFLSTRIYYLRSAIPAGLFPDGKAVLKEIPKSYIASLVMSSGLVGMAGVRFPINMKREGANGPVELTLEEDDD</sequence>
<dbReference type="SMART" id="SM00355">
    <property type="entry name" value="ZnF_C2H2"/>
    <property type="match status" value="5"/>
</dbReference>
<dbReference type="PROSITE" id="PS00028">
    <property type="entry name" value="ZINC_FINGER_C2H2_1"/>
    <property type="match status" value="1"/>
</dbReference>
<evidence type="ECO:0000256" key="2">
    <source>
        <dbReference type="ARBA" id="ARBA00023155"/>
    </source>
</evidence>
<comment type="caution">
    <text evidence="10">The sequence shown here is derived from an EMBL/GenBank/DDBJ whole genome shotgun (WGS) entry which is preliminary data.</text>
</comment>